<evidence type="ECO:0000256" key="1">
    <source>
        <dbReference type="SAM" id="Phobius"/>
    </source>
</evidence>
<comment type="caution">
    <text evidence="2">The sequence shown here is derived from an EMBL/GenBank/DDBJ whole genome shotgun (WGS) entry which is preliminary data.</text>
</comment>
<name>A0A1F6BDM0_9BACT</name>
<evidence type="ECO:0000313" key="2">
    <source>
        <dbReference type="EMBL" id="OGG35061.1"/>
    </source>
</evidence>
<dbReference type="EMBL" id="MFJU01000028">
    <property type="protein sequence ID" value="OGG35061.1"/>
    <property type="molecule type" value="Genomic_DNA"/>
</dbReference>
<feature type="transmembrane region" description="Helical" evidence="1">
    <location>
        <begin position="29"/>
        <end position="48"/>
    </location>
</feature>
<reference evidence="2 3" key="1">
    <citation type="journal article" date="2016" name="Nat. Commun.">
        <title>Thousands of microbial genomes shed light on interconnected biogeochemical processes in an aquifer system.</title>
        <authorList>
            <person name="Anantharaman K."/>
            <person name="Brown C.T."/>
            <person name="Hug L.A."/>
            <person name="Sharon I."/>
            <person name="Castelle C.J."/>
            <person name="Probst A.J."/>
            <person name="Thomas B.C."/>
            <person name="Singh A."/>
            <person name="Wilkins M.J."/>
            <person name="Karaoz U."/>
            <person name="Brodie E.L."/>
            <person name="Williams K.H."/>
            <person name="Hubbard S.S."/>
            <person name="Banfield J.F."/>
        </authorList>
    </citation>
    <scope>NUCLEOTIDE SEQUENCE [LARGE SCALE GENOMIC DNA]</scope>
</reference>
<organism evidence="2 3">
    <name type="scientific">Candidatus Gottesmanbacteria bacterium RIFCSPLOWO2_01_FULL_42_22</name>
    <dbReference type="NCBI Taxonomy" id="1798391"/>
    <lineage>
        <taxon>Bacteria</taxon>
        <taxon>Candidatus Gottesmaniibacteriota</taxon>
    </lineage>
</organism>
<gene>
    <name evidence="2" type="ORF">A2968_00320</name>
</gene>
<accession>A0A1F6BDM0</accession>
<evidence type="ECO:0000313" key="3">
    <source>
        <dbReference type="Proteomes" id="UP000176228"/>
    </source>
</evidence>
<dbReference type="Proteomes" id="UP000176228">
    <property type="component" value="Unassembled WGS sequence"/>
</dbReference>
<dbReference type="AlphaFoldDB" id="A0A1F6BDM0"/>
<keyword evidence="1" id="KW-1133">Transmembrane helix</keyword>
<keyword evidence="1" id="KW-0812">Transmembrane</keyword>
<proteinExistence type="predicted"/>
<sequence length="236" mass="25890">MSLTEKGLEDKMSLLPDKGHFFMGKTAKLVLVVFFFLALSALRSYLWLPLAKAFISDRPISGRARIIPPISDSYKPYPMPMPSRVYPLPTRFVSPAETTGKVSLIARTSACGQLYPYSGSFTVCRGKIEMLSAIQSNSASSCRSLMTDIKGYGQVSLTGGHYVIRPPQFCPAGYYCIMQDLKSSGGNNSLKLLIADPFSWKIEPANFFLSGGEEVKVSATGYNQLLMCPIQAEVNN</sequence>
<protein>
    <submittedName>
        <fullName evidence="2">Uncharacterized protein</fullName>
    </submittedName>
</protein>
<keyword evidence="1" id="KW-0472">Membrane</keyword>